<evidence type="ECO:0000256" key="1">
    <source>
        <dbReference type="SAM" id="Phobius"/>
    </source>
</evidence>
<evidence type="ECO:0008006" key="4">
    <source>
        <dbReference type="Google" id="ProtNLM"/>
    </source>
</evidence>
<evidence type="ECO:0000313" key="3">
    <source>
        <dbReference type="Proteomes" id="UP001597145"/>
    </source>
</evidence>
<feature type="transmembrane region" description="Helical" evidence="1">
    <location>
        <begin position="37"/>
        <end position="55"/>
    </location>
</feature>
<accession>A0ABW4FJI5</accession>
<gene>
    <name evidence="2" type="ORF">ACFSCY_14445</name>
</gene>
<dbReference type="Proteomes" id="UP001597145">
    <property type="component" value="Unassembled WGS sequence"/>
</dbReference>
<dbReference type="EMBL" id="JBHUCP010000008">
    <property type="protein sequence ID" value="MFD1530646.1"/>
    <property type="molecule type" value="Genomic_DNA"/>
</dbReference>
<reference evidence="3" key="1">
    <citation type="journal article" date="2019" name="Int. J. Syst. Evol. Microbiol.">
        <title>The Global Catalogue of Microorganisms (GCM) 10K type strain sequencing project: providing services to taxonomists for standard genome sequencing and annotation.</title>
        <authorList>
            <consortium name="The Broad Institute Genomics Platform"/>
            <consortium name="The Broad Institute Genome Sequencing Center for Infectious Disease"/>
            <person name="Wu L."/>
            <person name="Ma J."/>
        </authorList>
    </citation>
    <scope>NUCLEOTIDE SEQUENCE [LARGE SCALE GENOMIC DNA]</scope>
    <source>
        <strain evidence="3">JCM 12165</strain>
    </source>
</reference>
<keyword evidence="3" id="KW-1185">Reference proteome</keyword>
<keyword evidence="1" id="KW-0812">Transmembrane</keyword>
<protein>
    <recommendedName>
        <fullName evidence="4">Transmembrane protein PGPGW</fullName>
    </recommendedName>
</protein>
<name>A0ABW4FJI5_9PSEU</name>
<keyword evidence="1" id="KW-1133">Transmembrane helix</keyword>
<proteinExistence type="predicted"/>
<dbReference type="RefSeq" id="WP_343988197.1">
    <property type="nucleotide sequence ID" value="NZ_BAAAJG010000029.1"/>
</dbReference>
<evidence type="ECO:0000313" key="2">
    <source>
        <dbReference type="EMBL" id="MFD1530646.1"/>
    </source>
</evidence>
<keyword evidence="1" id="KW-0472">Membrane</keyword>
<sequence length="86" mass="9588">MRGLRALAGLLVWLLASLLLVLAIVLSITILLLPVGLVLGFVAIRLYAVGLRLFLPRGRDIEKGVRKQARRWWKSTRSSARGLAKR</sequence>
<comment type="caution">
    <text evidence="2">The sequence shown here is derived from an EMBL/GenBank/DDBJ whole genome shotgun (WGS) entry which is preliminary data.</text>
</comment>
<organism evidence="2 3">
    <name type="scientific">Pseudonocardia aurantiaca</name>
    <dbReference type="NCBI Taxonomy" id="75290"/>
    <lineage>
        <taxon>Bacteria</taxon>
        <taxon>Bacillati</taxon>
        <taxon>Actinomycetota</taxon>
        <taxon>Actinomycetes</taxon>
        <taxon>Pseudonocardiales</taxon>
        <taxon>Pseudonocardiaceae</taxon>
        <taxon>Pseudonocardia</taxon>
    </lineage>
</organism>